<sequence length="114" mass="13017">MYRHDLPATSTIIQPFSECWSCTACLENILDGSFIQKRQVKYDYVITGQVLTRTDQIRDLGVLLDSKLAFMPPMEDIIGRGNRALGLIFKFTKDFYDQLVPFGRLVSLYGDMGK</sequence>
<dbReference type="Proteomes" id="UP000076408">
    <property type="component" value="Unassembled WGS sequence"/>
</dbReference>
<keyword evidence="2" id="KW-1185">Reference proteome</keyword>
<reference evidence="1" key="2">
    <citation type="submission" date="2020-05" db="UniProtKB">
        <authorList>
            <consortium name="EnsemblMetazoa"/>
        </authorList>
    </citation>
    <scope>IDENTIFICATION</scope>
    <source>
        <strain evidence="1">Indian</strain>
    </source>
</reference>
<accession>A0A182YIJ2</accession>
<organism evidence="1 2">
    <name type="scientific">Anopheles stephensi</name>
    <name type="common">Indo-Pakistan malaria mosquito</name>
    <dbReference type="NCBI Taxonomy" id="30069"/>
    <lineage>
        <taxon>Eukaryota</taxon>
        <taxon>Metazoa</taxon>
        <taxon>Ecdysozoa</taxon>
        <taxon>Arthropoda</taxon>
        <taxon>Hexapoda</taxon>
        <taxon>Insecta</taxon>
        <taxon>Pterygota</taxon>
        <taxon>Neoptera</taxon>
        <taxon>Endopterygota</taxon>
        <taxon>Diptera</taxon>
        <taxon>Nematocera</taxon>
        <taxon>Culicoidea</taxon>
        <taxon>Culicidae</taxon>
        <taxon>Anophelinae</taxon>
        <taxon>Anopheles</taxon>
    </lineage>
</organism>
<reference evidence="2" key="1">
    <citation type="journal article" date="2014" name="Genome Biol.">
        <title>Genome analysis of a major urban malaria vector mosquito, Anopheles stephensi.</title>
        <authorList>
            <person name="Jiang X."/>
            <person name="Peery A."/>
            <person name="Hall A.B."/>
            <person name="Sharma A."/>
            <person name="Chen X.G."/>
            <person name="Waterhouse R.M."/>
            <person name="Komissarov A."/>
            <person name="Riehle M.M."/>
            <person name="Shouche Y."/>
            <person name="Sharakhova M.V."/>
            <person name="Lawson D."/>
            <person name="Pakpour N."/>
            <person name="Arensburger P."/>
            <person name="Davidson V.L."/>
            <person name="Eiglmeier K."/>
            <person name="Emrich S."/>
            <person name="George P."/>
            <person name="Kennedy R.C."/>
            <person name="Mane S.P."/>
            <person name="Maslen G."/>
            <person name="Oringanje C."/>
            <person name="Qi Y."/>
            <person name="Settlage R."/>
            <person name="Tojo M."/>
            <person name="Tubio J.M."/>
            <person name="Unger M.F."/>
            <person name="Wang B."/>
            <person name="Vernick K.D."/>
            <person name="Ribeiro J.M."/>
            <person name="James A.A."/>
            <person name="Michel K."/>
            <person name="Riehle M.A."/>
            <person name="Luckhart S."/>
            <person name="Sharakhov I.V."/>
            <person name="Tu Z."/>
        </authorList>
    </citation>
    <scope>NUCLEOTIDE SEQUENCE [LARGE SCALE GENOMIC DNA]</scope>
    <source>
        <strain evidence="2">Indian</strain>
    </source>
</reference>
<proteinExistence type="predicted"/>
<evidence type="ECO:0000313" key="1">
    <source>
        <dbReference type="EnsemblMetazoa" id="ASTEI08278-PA"/>
    </source>
</evidence>
<dbReference type="EnsemblMetazoa" id="ASTEI08278-RA">
    <property type="protein sequence ID" value="ASTEI08278-PA"/>
    <property type="gene ID" value="ASTEI08278"/>
</dbReference>
<dbReference type="AlphaFoldDB" id="A0A182YIJ2"/>
<name>A0A182YIJ2_ANOST</name>
<dbReference type="VEuPathDB" id="VectorBase:ASTEI08278"/>
<evidence type="ECO:0000313" key="2">
    <source>
        <dbReference type="Proteomes" id="UP000076408"/>
    </source>
</evidence>
<protein>
    <submittedName>
        <fullName evidence="1">Uncharacterized protein</fullName>
    </submittedName>
</protein>